<dbReference type="InterPro" id="IPR008906">
    <property type="entry name" value="HATC_C_dom"/>
</dbReference>
<dbReference type="OrthoDB" id="7788285at2759"/>
<feature type="domain" description="HAT C-terminal dimerisation" evidence="1">
    <location>
        <begin position="59"/>
        <end position="139"/>
    </location>
</feature>
<dbReference type="AlphaFoldDB" id="A0A9Q0N3L9"/>
<evidence type="ECO:0000313" key="3">
    <source>
        <dbReference type="Proteomes" id="UP001151699"/>
    </source>
</evidence>
<protein>
    <submittedName>
        <fullName evidence="2">AC transposase</fullName>
    </submittedName>
</protein>
<name>A0A9Q0N3L9_9DIPT</name>
<dbReference type="SUPFAM" id="SSF53098">
    <property type="entry name" value="Ribonuclease H-like"/>
    <property type="match status" value="1"/>
</dbReference>
<reference evidence="2" key="1">
    <citation type="submission" date="2022-07" db="EMBL/GenBank/DDBJ databases">
        <authorList>
            <person name="Trinca V."/>
            <person name="Uliana J.V.C."/>
            <person name="Torres T.T."/>
            <person name="Ward R.J."/>
            <person name="Monesi N."/>
        </authorList>
    </citation>
    <scope>NUCLEOTIDE SEQUENCE</scope>
    <source>
        <strain evidence="2">HSMRA1968</strain>
        <tissue evidence="2">Whole embryos</tissue>
    </source>
</reference>
<dbReference type="Pfam" id="PF05699">
    <property type="entry name" value="Dimer_Tnp_hAT"/>
    <property type="match status" value="1"/>
</dbReference>
<sequence>QHGYTKAQIKDIQKIICAELENNYSVDTNDVNDNESEDEPDEFLSHMYKRNKSSREPKEFQKYLNHPLSNAKVDILDFWRSQKAEFPQLSKIAKDYLSIQGGSVPVERDFSMGADLVTPKRCSLHPNTIRGCMCLKSWLKEPKRLNAEASTVNNNNNDE</sequence>
<gene>
    <name evidence="2" type="primary">TRA1_24</name>
    <name evidence="2" type="ORF">Bhyg_07923</name>
</gene>
<dbReference type="GO" id="GO:0046983">
    <property type="term" value="F:protein dimerization activity"/>
    <property type="evidence" value="ECO:0007669"/>
    <property type="project" value="InterPro"/>
</dbReference>
<organism evidence="2 3">
    <name type="scientific">Pseudolycoriella hygida</name>
    <dbReference type="NCBI Taxonomy" id="35572"/>
    <lineage>
        <taxon>Eukaryota</taxon>
        <taxon>Metazoa</taxon>
        <taxon>Ecdysozoa</taxon>
        <taxon>Arthropoda</taxon>
        <taxon>Hexapoda</taxon>
        <taxon>Insecta</taxon>
        <taxon>Pterygota</taxon>
        <taxon>Neoptera</taxon>
        <taxon>Endopterygota</taxon>
        <taxon>Diptera</taxon>
        <taxon>Nematocera</taxon>
        <taxon>Sciaroidea</taxon>
        <taxon>Sciaridae</taxon>
        <taxon>Pseudolycoriella</taxon>
    </lineage>
</organism>
<feature type="non-terminal residue" evidence="2">
    <location>
        <position position="159"/>
    </location>
</feature>
<evidence type="ECO:0000259" key="1">
    <source>
        <dbReference type="Pfam" id="PF05699"/>
    </source>
</evidence>
<proteinExistence type="predicted"/>
<accession>A0A9Q0N3L9</accession>
<dbReference type="Proteomes" id="UP001151699">
    <property type="component" value="Chromosome B"/>
</dbReference>
<dbReference type="InterPro" id="IPR012337">
    <property type="entry name" value="RNaseH-like_sf"/>
</dbReference>
<keyword evidence="3" id="KW-1185">Reference proteome</keyword>
<comment type="caution">
    <text evidence="2">The sequence shown here is derived from an EMBL/GenBank/DDBJ whole genome shotgun (WGS) entry which is preliminary data.</text>
</comment>
<dbReference type="PANTHER" id="PTHR23272">
    <property type="entry name" value="BED FINGER-RELATED"/>
    <property type="match status" value="1"/>
</dbReference>
<dbReference type="EMBL" id="WJQU01000002">
    <property type="protein sequence ID" value="KAJ6642967.1"/>
    <property type="molecule type" value="Genomic_DNA"/>
</dbReference>
<dbReference type="PANTHER" id="PTHR23272:SF187">
    <property type="entry name" value="AC9 TRANSPOSASE-RELATED"/>
    <property type="match status" value="1"/>
</dbReference>
<evidence type="ECO:0000313" key="2">
    <source>
        <dbReference type="EMBL" id="KAJ6642967.1"/>
    </source>
</evidence>